<dbReference type="AlphaFoldDB" id="A0AAE2CUD9"/>
<organism evidence="3 4">
    <name type="scientific">Sesamum alatum</name>
    <dbReference type="NCBI Taxonomy" id="300844"/>
    <lineage>
        <taxon>Eukaryota</taxon>
        <taxon>Viridiplantae</taxon>
        <taxon>Streptophyta</taxon>
        <taxon>Embryophyta</taxon>
        <taxon>Tracheophyta</taxon>
        <taxon>Spermatophyta</taxon>
        <taxon>Magnoliopsida</taxon>
        <taxon>eudicotyledons</taxon>
        <taxon>Gunneridae</taxon>
        <taxon>Pentapetalae</taxon>
        <taxon>asterids</taxon>
        <taxon>lamiids</taxon>
        <taxon>Lamiales</taxon>
        <taxon>Pedaliaceae</taxon>
        <taxon>Sesamum</taxon>
    </lineage>
</organism>
<protein>
    <submittedName>
        <fullName evidence="3">Protein INVOLVED IN DE NOVO 2</fullName>
    </submittedName>
</protein>
<evidence type="ECO:0000313" key="4">
    <source>
        <dbReference type="Proteomes" id="UP001293254"/>
    </source>
</evidence>
<dbReference type="InterPro" id="IPR005381">
    <property type="entry name" value="Znf-XS_domain"/>
</dbReference>
<accession>A0AAE2CUD9</accession>
<feature type="domain" description="Zinc finger-XS" evidence="2">
    <location>
        <begin position="80"/>
        <end position="106"/>
    </location>
</feature>
<feature type="region of interest" description="Disordered" evidence="1">
    <location>
        <begin position="20"/>
        <end position="93"/>
    </location>
</feature>
<evidence type="ECO:0000259" key="2">
    <source>
        <dbReference type="Pfam" id="PF03470"/>
    </source>
</evidence>
<keyword evidence="4" id="KW-1185">Reference proteome</keyword>
<dbReference type="PANTHER" id="PTHR21596">
    <property type="entry name" value="RIBONUCLEASE P SUBUNIT P38"/>
    <property type="match status" value="1"/>
</dbReference>
<feature type="compositionally biased region" description="Basic and acidic residues" evidence="1">
    <location>
        <begin position="31"/>
        <end position="40"/>
    </location>
</feature>
<gene>
    <name evidence="3" type="ORF">Salat_0612200</name>
</gene>
<dbReference type="GO" id="GO:0080188">
    <property type="term" value="P:gene silencing by siRNA-directed DNA methylation"/>
    <property type="evidence" value="ECO:0007669"/>
    <property type="project" value="InterPro"/>
</dbReference>
<evidence type="ECO:0000313" key="3">
    <source>
        <dbReference type="EMBL" id="KAK4434494.1"/>
    </source>
</evidence>
<dbReference type="EMBL" id="JACGWO010000002">
    <property type="protein sequence ID" value="KAK4434494.1"/>
    <property type="molecule type" value="Genomic_DNA"/>
</dbReference>
<dbReference type="PANTHER" id="PTHR21596:SF65">
    <property type="entry name" value="PROTEIN INVOLVED IN DE NOVO 2-RELATED"/>
    <property type="match status" value="1"/>
</dbReference>
<feature type="compositionally biased region" description="Basic and acidic residues" evidence="1">
    <location>
        <begin position="67"/>
        <end position="77"/>
    </location>
</feature>
<proteinExistence type="predicted"/>
<comment type="caution">
    <text evidence="3">The sequence shown here is derived from an EMBL/GenBank/DDBJ whole genome shotgun (WGS) entry which is preliminary data.</text>
</comment>
<dbReference type="Pfam" id="PF03470">
    <property type="entry name" value="zf-XS"/>
    <property type="match status" value="1"/>
</dbReference>
<reference evidence="3" key="2">
    <citation type="journal article" date="2024" name="Plant">
        <title>Genomic evolution and insights into agronomic trait innovations of Sesamum species.</title>
        <authorList>
            <person name="Miao H."/>
            <person name="Wang L."/>
            <person name="Qu L."/>
            <person name="Liu H."/>
            <person name="Sun Y."/>
            <person name="Le M."/>
            <person name="Wang Q."/>
            <person name="Wei S."/>
            <person name="Zheng Y."/>
            <person name="Lin W."/>
            <person name="Duan Y."/>
            <person name="Cao H."/>
            <person name="Xiong S."/>
            <person name="Wang X."/>
            <person name="Wei L."/>
            <person name="Li C."/>
            <person name="Ma Q."/>
            <person name="Ju M."/>
            <person name="Zhao R."/>
            <person name="Li G."/>
            <person name="Mu C."/>
            <person name="Tian Q."/>
            <person name="Mei H."/>
            <person name="Zhang T."/>
            <person name="Gao T."/>
            <person name="Zhang H."/>
        </authorList>
    </citation>
    <scope>NUCLEOTIDE SEQUENCE</scope>
    <source>
        <strain evidence="3">3651</strain>
    </source>
</reference>
<feature type="compositionally biased region" description="Acidic residues" evidence="1">
    <location>
        <begin position="55"/>
        <end position="66"/>
    </location>
</feature>
<dbReference type="Proteomes" id="UP001293254">
    <property type="component" value="Unassembled WGS sequence"/>
</dbReference>
<reference evidence="3" key="1">
    <citation type="submission" date="2020-06" db="EMBL/GenBank/DDBJ databases">
        <authorList>
            <person name="Li T."/>
            <person name="Hu X."/>
            <person name="Zhang T."/>
            <person name="Song X."/>
            <person name="Zhang H."/>
            <person name="Dai N."/>
            <person name="Sheng W."/>
            <person name="Hou X."/>
            <person name="Wei L."/>
        </authorList>
    </citation>
    <scope>NUCLEOTIDE SEQUENCE</scope>
    <source>
        <strain evidence="3">3651</strain>
        <tissue evidence="3">Leaf</tissue>
    </source>
</reference>
<dbReference type="InterPro" id="IPR045177">
    <property type="entry name" value="FDM1-5/IDN2"/>
</dbReference>
<sequence>MLLQTKIGMTFSDLKEQTRFSKMARKSSHKSLSEEREIAMRSRHMGSSLEHSSGEDNDISDSETEDYQEKAYEELKSGKHQHASAIGSCSSHKRTARDRANHLALAKYFENGIAVDAGLSKPSAEVDALADQDRDEMFVWA</sequence>
<evidence type="ECO:0000256" key="1">
    <source>
        <dbReference type="SAM" id="MobiDB-lite"/>
    </source>
</evidence>
<name>A0AAE2CUD9_9LAMI</name>